<dbReference type="PANTHER" id="PTHR11098:SF1">
    <property type="entry name" value="NICOTINATE PHOSPHORIBOSYLTRANSFERASE"/>
    <property type="match status" value="1"/>
</dbReference>
<dbReference type="SUPFAM" id="SSF54675">
    <property type="entry name" value="Nicotinate/Quinolinate PRTase N-terminal domain-like"/>
    <property type="match status" value="1"/>
</dbReference>
<dbReference type="GO" id="GO:0004516">
    <property type="term" value="F:nicotinate phosphoribosyltransferase activity"/>
    <property type="evidence" value="ECO:0007669"/>
    <property type="project" value="UniProtKB-UniRule"/>
</dbReference>
<dbReference type="NCBIfam" id="NF009131">
    <property type="entry name" value="PRK12484.1"/>
    <property type="match status" value="1"/>
</dbReference>
<evidence type="ECO:0000256" key="1">
    <source>
        <dbReference type="ARBA" id="ARBA00004952"/>
    </source>
</evidence>
<dbReference type="Gene3D" id="3.20.140.10">
    <property type="entry name" value="nicotinate phosphoribosyltransferase"/>
    <property type="match status" value="1"/>
</dbReference>
<dbReference type="InterPro" id="IPR006405">
    <property type="entry name" value="Nic_PRibTrfase_pncB"/>
</dbReference>
<protein>
    <recommendedName>
        <fullName evidence="3 9">Nicotinate phosphoribosyltransferase</fullName>
        <ecNumber evidence="3 9">6.3.4.21</ecNumber>
    </recommendedName>
</protein>
<dbReference type="AlphaFoldDB" id="A0AAU7CF28"/>
<evidence type="ECO:0000256" key="2">
    <source>
        <dbReference type="ARBA" id="ARBA00010897"/>
    </source>
</evidence>
<accession>A0AAU7CF28</accession>
<evidence type="ECO:0000256" key="6">
    <source>
        <dbReference type="ARBA" id="ARBA00022642"/>
    </source>
</evidence>
<dbReference type="Pfam" id="PF04095">
    <property type="entry name" value="NAPRTase"/>
    <property type="match status" value="1"/>
</dbReference>
<dbReference type="InterPro" id="IPR041525">
    <property type="entry name" value="N/Namide_PRibTrfase"/>
</dbReference>
<evidence type="ECO:0000256" key="8">
    <source>
        <dbReference type="ARBA" id="ARBA00048668"/>
    </source>
</evidence>
<dbReference type="RefSeq" id="WP_406696546.1">
    <property type="nucleotide sequence ID" value="NZ_CP155447.1"/>
</dbReference>
<dbReference type="InterPro" id="IPR041619">
    <property type="entry name" value="NAPRTase_C"/>
</dbReference>
<evidence type="ECO:0000313" key="13">
    <source>
        <dbReference type="EMBL" id="XBH03805.1"/>
    </source>
</evidence>
<comment type="function">
    <text evidence="9">Catalyzes the first step in the biosynthesis of NAD from nicotinic acid, the ATP-dependent synthesis of beta-nicotinate D-ribonucleotide from nicotinate and 5-phospho-D-ribose 1-phosphate.</text>
</comment>
<dbReference type="Pfam" id="PF17956">
    <property type="entry name" value="NAPRTase_C"/>
    <property type="match status" value="1"/>
</dbReference>
<dbReference type="CDD" id="cd01570">
    <property type="entry name" value="NAPRTase_A"/>
    <property type="match status" value="1"/>
</dbReference>
<dbReference type="PANTHER" id="PTHR11098">
    <property type="entry name" value="NICOTINATE PHOSPHORIBOSYLTRANSFERASE"/>
    <property type="match status" value="1"/>
</dbReference>
<proteinExistence type="inferred from homology"/>
<evidence type="ECO:0000256" key="7">
    <source>
        <dbReference type="ARBA" id="ARBA00022679"/>
    </source>
</evidence>
<evidence type="ECO:0000256" key="9">
    <source>
        <dbReference type="RuleBase" id="RU365100"/>
    </source>
</evidence>
<keyword evidence="7 9" id="KW-0808">Transferase</keyword>
<name>A0AAU7CF28_9BACT</name>
<dbReference type="GO" id="GO:0034355">
    <property type="term" value="P:NAD+ biosynthetic process via the salvage pathway"/>
    <property type="evidence" value="ECO:0007669"/>
    <property type="project" value="TreeGrafter"/>
</dbReference>
<gene>
    <name evidence="13" type="ORF">V5E97_36740</name>
</gene>
<dbReference type="InterPro" id="IPR036068">
    <property type="entry name" value="Nicotinate_pribotase-like_C"/>
</dbReference>
<dbReference type="PIRSF" id="PIRSF000484">
    <property type="entry name" value="NAPRT"/>
    <property type="match status" value="1"/>
</dbReference>
<feature type="domain" description="Nicotinate/nicotinamide phosphoribosyltransferase" evidence="10">
    <location>
        <begin position="167"/>
        <end position="349"/>
    </location>
</feature>
<keyword evidence="4" id="KW-0597">Phosphoprotein</keyword>
<dbReference type="GO" id="GO:0005829">
    <property type="term" value="C:cytosol"/>
    <property type="evidence" value="ECO:0007669"/>
    <property type="project" value="TreeGrafter"/>
</dbReference>
<feature type="domain" description="Nicotinate phosphoribosyltransferase C-terminal" evidence="12">
    <location>
        <begin position="386"/>
        <end position="436"/>
    </location>
</feature>
<evidence type="ECO:0000256" key="3">
    <source>
        <dbReference type="ARBA" id="ARBA00013236"/>
    </source>
</evidence>
<evidence type="ECO:0000256" key="5">
    <source>
        <dbReference type="ARBA" id="ARBA00022598"/>
    </source>
</evidence>
<feature type="domain" description="Nicotinate phosphoribosyltransferase N-terminal" evidence="11">
    <location>
        <begin position="20"/>
        <end position="144"/>
    </location>
</feature>
<dbReference type="InterPro" id="IPR007229">
    <property type="entry name" value="Nic_PRibTrfase-Fam"/>
</dbReference>
<dbReference type="EMBL" id="CP155447">
    <property type="protein sequence ID" value="XBH03805.1"/>
    <property type="molecule type" value="Genomic_DNA"/>
</dbReference>
<evidence type="ECO:0000256" key="4">
    <source>
        <dbReference type="ARBA" id="ARBA00022553"/>
    </source>
</evidence>
<keyword evidence="13" id="KW-0328">Glycosyltransferase</keyword>
<dbReference type="Gene3D" id="3.20.20.70">
    <property type="entry name" value="Aldolase class I"/>
    <property type="match status" value="1"/>
</dbReference>
<dbReference type="InterPro" id="IPR013785">
    <property type="entry name" value="Aldolase_TIM"/>
</dbReference>
<reference evidence="13" key="1">
    <citation type="submission" date="2024-05" db="EMBL/GenBank/DDBJ databases">
        <title>Planctomycetes of the genus Singulisphaera possess chitinolytic capabilities.</title>
        <authorList>
            <person name="Ivanova A."/>
        </authorList>
    </citation>
    <scope>NUCLEOTIDE SEQUENCE</scope>
    <source>
        <strain evidence="13">Ch08T</strain>
    </source>
</reference>
<evidence type="ECO:0000259" key="12">
    <source>
        <dbReference type="Pfam" id="PF17956"/>
    </source>
</evidence>
<evidence type="ECO:0000259" key="11">
    <source>
        <dbReference type="Pfam" id="PF17767"/>
    </source>
</evidence>
<dbReference type="NCBIfam" id="NF006696">
    <property type="entry name" value="PRK09243.1-3"/>
    <property type="match status" value="1"/>
</dbReference>
<keyword evidence="5 9" id="KW-0436">Ligase</keyword>
<organism evidence="13">
    <name type="scientific">Singulisphaera sp. Ch08</name>
    <dbReference type="NCBI Taxonomy" id="3120278"/>
    <lineage>
        <taxon>Bacteria</taxon>
        <taxon>Pseudomonadati</taxon>
        <taxon>Planctomycetota</taxon>
        <taxon>Planctomycetia</taxon>
        <taxon>Isosphaerales</taxon>
        <taxon>Isosphaeraceae</taxon>
        <taxon>Singulisphaera</taxon>
    </lineage>
</organism>
<keyword evidence="6 9" id="KW-0662">Pyridine nucleotide biosynthesis</keyword>
<sequence>MFPVPPVSLWPAPESLGPVTDLYQLTMMAGYAQAGKDRDRATFEMFVRRLPDDRAYLVFAGLEQAIGDLLRLAFSAEQIDAIRRLPAFSAISPSFFESLRSLRFEGDVWAAPEGSVVFAGEPLLRVEASLPQAQWVETFLLASIGYPTLVASKAARLVEAAQGRPVYDFGSRRGHGPHAGFLAARAAYIAGCAGTSHVEAATRLGIPCVGTMAHSWVQSFPTEVEAFKAFAAIIPNASTLLVDTYDTEQGVRLAAAIEPPIQGIRLDSGDLATLAFKARAILDAADRASVKIIGSGDLNEAAIARLVAQGAPFDSFGVGTDLITSRDAPSLSIVYKLVELNGEGKIKWSPGKKTYPMTKQVYRFHDASGRISCDRVTKADEESAGEPLLVPIVRSGKLVSPLPRLDAIRDYCRLQIASLPDILRGHDAQAVYPLAYSFALEAEAERLVPRA</sequence>
<dbReference type="EC" id="6.3.4.21" evidence="3 9"/>
<dbReference type="Pfam" id="PF17767">
    <property type="entry name" value="NAPRTase_N"/>
    <property type="match status" value="1"/>
</dbReference>
<dbReference type="SUPFAM" id="SSF51690">
    <property type="entry name" value="Nicotinate/Quinolinate PRTase C-terminal domain-like"/>
    <property type="match status" value="1"/>
</dbReference>
<evidence type="ECO:0000259" key="10">
    <source>
        <dbReference type="Pfam" id="PF04095"/>
    </source>
</evidence>
<dbReference type="InterPro" id="IPR040727">
    <property type="entry name" value="NAPRTase_N"/>
</dbReference>
<comment type="pathway">
    <text evidence="1 9">Cofactor biosynthesis; NAD(+) biosynthesis; nicotinate D-ribonucleotide from nicotinate: step 1/1.</text>
</comment>
<comment type="catalytic activity">
    <reaction evidence="8 9">
        <text>5-phospho-alpha-D-ribose 1-diphosphate + nicotinate + ATP + H2O = nicotinate beta-D-ribonucleotide + ADP + phosphate + diphosphate</text>
        <dbReference type="Rhea" id="RHEA:36163"/>
        <dbReference type="ChEBI" id="CHEBI:15377"/>
        <dbReference type="ChEBI" id="CHEBI:30616"/>
        <dbReference type="ChEBI" id="CHEBI:32544"/>
        <dbReference type="ChEBI" id="CHEBI:33019"/>
        <dbReference type="ChEBI" id="CHEBI:43474"/>
        <dbReference type="ChEBI" id="CHEBI:57502"/>
        <dbReference type="ChEBI" id="CHEBI:58017"/>
        <dbReference type="ChEBI" id="CHEBI:456216"/>
        <dbReference type="EC" id="6.3.4.21"/>
    </reaction>
</comment>
<comment type="PTM">
    <text evidence="9">Transiently phosphorylated on a His residue during the reaction cycle. Phosphorylation strongly increases the affinity for substrates and increases the rate of nicotinate D-ribonucleotide production. Dephosphorylation regenerates the low-affinity form of the enzyme, leading to product release.</text>
</comment>
<comment type="similarity">
    <text evidence="2 9">Belongs to the NAPRTase family.</text>
</comment>
<dbReference type="GO" id="GO:0016757">
    <property type="term" value="F:glycosyltransferase activity"/>
    <property type="evidence" value="ECO:0007669"/>
    <property type="project" value="UniProtKB-KW"/>
</dbReference>
<dbReference type="NCBIfam" id="TIGR01513">
    <property type="entry name" value="NAPRTase_put"/>
    <property type="match status" value="1"/>
</dbReference>